<accession>A0A2I0TYL6</accession>
<proteinExistence type="predicted"/>
<dbReference type="Proteomes" id="UP000233556">
    <property type="component" value="Unassembled WGS sequence"/>
</dbReference>
<sequence>MTQWIKNWLDGHTHGVAVNGLMSKWRSMRSDVPQGIVLGPVPSNVFVGDMDSAIECTLSKIANNTKLCGAVDTLEGRDAIEKDLDRLDRWACANFMTLKKAKCKVLQMCWGNPKHKYGLGGKWLQSSPEENDLGVLVDEKLNMNQYCVFAAQKATHILGCTKRSMASKAREGISALLLHSGETPLGVPRPALGLPT</sequence>
<dbReference type="AlphaFoldDB" id="A0A2I0TYL6"/>
<keyword evidence="1" id="KW-0695">RNA-directed DNA polymerase</keyword>
<organism evidence="1 2">
    <name type="scientific">Limosa lapponica baueri</name>
    <dbReference type="NCBI Taxonomy" id="1758121"/>
    <lineage>
        <taxon>Eukaryota</taxon>
        <taxon>Metazoa</taxon>
        <taxon>Chordata</taxon>
        <taxon>Craniata</taxon>
        <taxon>Vertebrata</taxon>
        <taxon>Euteleostomi</taxon>
        <taxon>Archelosauria</taxon>
        <taxon>Archosauria</taxon>
        <taxon>Dinosauria</taxon>
        <taxon>Saurischia</taxon>
        <taxon>Theropoda</taxon>
        <taxon>Coelurosauria</taxon>
        <taxon>Aves</taxon>
        <taxon>Neognathae</taxon>
        <taxon>Neoaves</taxon>
        <taxon>Charadriiformes</taxon>
        <taxon>Scolopacidae</taxon>
        <taxon>Limosa</taxon>
    </lineage>
</organism>
<reference evidence="2" key="1">
    <citation type="submission" date="2017-11" db="EMBL/GenBank/DDBJ databases">
        <authorList>
            <person name="Lima N.C."/>
            <person name="Parody-Merino A.M."/>
            <person name="Battley P.F."/>
            <person name="Fidler A.E."/>
            <person name="Prosdocimi F."/>
        </authorList>
    </citation>
    <scope>NUCLEOTIDE SEQUENCE [LARGE SCALE GENOMIC DNA]</scope>
</reference>
<keyword evidence="1" id="KW-0548">Nucleotidyltransferase</keyword>
<name>A0A2I0TYL6_LIMLA</name>
<protein>
    <submittedName>
        <fullName evidence="1">Rna-directed dna polymerase from mobile element jockey-like</fullName>
    </submittedName>
</protein>
<dbReference type="OrthoDB" id="416454at2759"/>
<keyword evidence="2" id="KW-1185">Reference proteome</keyword>
<keyword evidence="1" id="KW-0808">Transferase</keyword>
<evidence type="ECO:0000313" key="1">
    <source>
        <dbReference type="EMBL" id="PKU38914.1"/>
    </source>
</evidence>
<reference evidence="2" key="2">
    <citation type="submission" date="2017-12" db="EMBL/GenBank/DDBJ databases">
        <title>Genome sequence of the Bar-tailed Godwit (Limosa lapponica baueri).</title>
        <authorList>
            <person name="Lima N.C.B."/>
            <person name="Parody-Merino A.M."/>
            <person name="Battley P.F."/>
            <person name="Fidler A.E."/>
            <person name="Prosdocimi F."/>
        </authorList>
    </citation>
    <scope>NUCLEOTIDE SEQUENCE [LARGE SCALE GENOMIC DNA]</scope>
</reference>
<dbReference type="GO" id="GO:0003964">
    <property type="term" value="F:RNA-directed DNA polymerase activity"/>
    <property type="evidence" value="ECO:0007669"/>
    <property type="project" value="UniProtKB-KW"/>
</dbReference>
<dbReference type="EMBL" id="KZ506618">
    <property type="protein sequence ID" value="PKU38914.1"/>
    <property type="molecule type" value="Genomic_DNA"/>
</dbReference>
<gene>
    <name evidence="1" type="ORF">llap_10782</name>
</gene>
<evidence type="ECO:0000313" key="2">
    <source>
        <dbReference type="Proteomes" id="UP000233556"/>
    </source>
</evidence>
<dbReference type="PANTHER" id="PTHR33332">
    <property type="entry name" value="REVERSE TRANSCRIPTASE DOMAIN-CONTAINING PROTEIN"/>
    <property type="match status" value="1"/>
</dbReference>